<dbReference type="GO" id="GO:0005886">
    <property type="term" value="C:plasma membrane"/>
    <property type="evidence" value="ECO:0007669"/>
    <property type="project" value="TreeGrafter"/>
</dbReference>
<reference evidence="11" key="2">
    <citation type="submission" date="2011-03" db="EMBL/GenBank/DDBJ databases">
        <title>The complete genome of Hippea maritima DSM 10411.</title>
        <authorList>
            <consortium name="US DOE Joint Genome Institute (JGI-PGF)"/>
            <person name="Lucas S."/>
            <person name="Copeland A."/>
            <person name="Lapidus A."/>
            <person name="Bruce D."/>
            <person name="Goodwin L."/>
            <person name="Pitluck S."/>
            <person name="Peters L."/>
            <person name="Kyrpides N."/>
            <person name="Mavromatis K."/>
            <person name="Pagani I."/>
            <person name="Ivanova N."/>
            <person name="Mikhailova N."/>
            <person name="Lu M."/>
            <person name="Detter J.C."/>
            <person name="Tapia R."/>
            <person name="Han C."/>
            <person name="Land M."/>
            <person name="Hauser L."/>
            <person name="Markowitz V."/>
            <person name="Cheng J.-F."/>
            <person name="Hugenholtz P."/>
            <person name="Woyke T."/>
            <person name="Wu D."/>
            <person name="Spring S."/>
            <person name="Schroeder M."/>
            <person name="Brambilla E."/>
            <person name="Klenk H.-P."/>
            <person name="Eisen J.A."/>
        </authorList>
    </citation>
    <scope>NUCLEOTIDE SEQUENCE [LARGE SCALE GENOMIC DNA]</scope>
    <source>
        <strain evidence="11">ATCC 700847 / DSM 10411 / MH2</strain>
    </source>
</reference>
<keyword evidence="5" id="KW-0448">Lipopolysaccharide biosynthesis</keyword>
<dbReference type="SUPFAM" id="SSF53448">
    <property type="entry name" value="Nucleotide-diphospho-sugar transferases"/>
    <property type="match status" value="1"/>
</dbReference>
<keyword evidence="6 8" id="KW-1133">Transmembrane helix</keyword>
<keyword evidence="4 8" id="KW-0812">Transmembrane</keyword>
<dbReference type="RefSeq" id="WP_013681300.1">
    <property type="nucleotide sequence ID" value="NC_015318.1"/>
</dbReference>
<dbReference type="AlphaFoldDB" id="F2LXZ1"/>
<dbReference type="PANTHER" id="PTHR48090">
    <property type="entry name" value="UNDECAPRENYL-PHOSPHATE 4-DEOXY-4-FORMAMIDO-L-ARABINOSE TRANSFERASE-RELATED"/>
    <property type="match status" value="1"/>
</dbReference>
<evidence type="ECO:0000259" key="9">
    <source>
        <dbReference type="Pfam" id="PF00535"/>
    </source>
</evidence>
<dbReference type="Gene3D" id="3.90.550.10">
    <property type="entry name" value="Spore Coat Polysaccharide Biosynthesis Protein SpsA, Chain A"/>
    <property type="match status" value="1"/>
</dbReference>
<feature type="transmembrane region" description="Helical" evidence="8">
    <location>
        <begin position="266"/>
        <end position="291"/>
    </location>
</feature>
<dbReference type="Proteomes" id="UP000008139">
    <property type="component" value="Chromosome"/>
</dbReference>
<evidence type="ECO:0000256" key="8">
    <source>
        <dbReference type="SAM" id="Phobius"/>
    </source>
</evidence>
<keyword evidence="3 10" id="KW-0808">Transferase</keyword>
<evidence type="ECO:0000256" key="4">
    <source>
        <dbReference type="ARBA" id="ARBA00022692"/>
    </source>
</evidence>
<proteinExistence type="predicted"/>
<dbReference type="CDD" id="cd04187">
    <property type="entry name" value="DPM1_like_bac"/>
    <property type="match status" value="1"/>
</dbReference>
<evidence type="ECO:0000256" key="6">
    <source>
        <dbReference type="ARBA" id="ARBA00022989"/>
    </source>
</evidence>
<dbReference type="InterPro" id="IPR050256">
    <property type="entry name" value="Glycosyltransferase_2"/>
</dbReference>
<dbReference type="HOGENOM" id="CLU_033536_0_0_7"/>
<dbReference type="eggNOG" id="COG0463">
    <property type="taxonomic scope" value="Bacteria"/>
</dbReference>
<sequence length="317" mass="36404">MISVVVPVYNEKENVGLLYEKIKDVMIKNGYDHEIIFVDDGSNDGTFEELKKITDKDKQFKVIRFRRNFGQTAAMAAGFDYAHGEIIVSMDGDLQNDPEDIPKLIEKLDKGYDVVSGWRKNRQDEPKRVFLSKVANKLISKITKVELHDYGCSLKAYRSCVAKNLHMYGEMHRFIPALANIYGASITEVEVNHHPRKFGRSKYNLSRTFRVIVDLILVYFMQKFMTRPIHFFGIAGFFMFFLGFLIDGYLAVQKIFFGVSLSNRPLLLLGVLLILTGINLVGIGIISEILTRIYYESQNKKIYNIRTILNDDNEKSA</sequence>
<dbReference type="GO" id="GO:0009103">
    <property type="term" value="P:lipopolysaccharide biosynthetic process"/>
    <property type="evidence" value="ECO:0007669"/>
    <property type="project" value="UniProtKB-KW"/>
</dbReference>
<name>F2LXZ1_HIPMA</name>
<evidence type="ECO:0000313" key="10">
    <source>
        <dbReference type="EMBL" id="AEA33256.1"/>
    </source>
</evidence>
<keyword evidence="7 8" id="KW-0472">Membrane</keyword>
<dbReference type="STRING" id="760142.Hipma_0279"/>
<dbReference type="PANTHER" id="PTHR48090:SF3">
    <property type="entry name" value="UNDECAPRENYL-PHOSPHATE 4-DEOXY-4-FORMAMIDO-L-ARABINOSE TRANSFERASE"/>
    <property type="match status" value="1"/>
</dbReference>
<keyword evidence="11" id="KW-1185">Reference proteome</keyword>
<dbReference type="EMBL" id="CP002606">
    <property type="protein sequence ID" value="AEA33256.1"/>
    <property type="molecule type" value="Genomic_DNA"/>
</dbReference>
<reference evidence="10 11" key="1">
    <citation type="journal article" date="2011" name="Stand. Genomic Sci.">
        <title>Complete genome sequence of the thermophilic sulfur-reducer Hippea maritima type strain (MH(2)).</title>
        <authorList>
            <person name="Huntemann M."/>
            <person name="Lu M."/>
            <person name="Nolan M."/>
            <person name="Lapidus A."/>
            <person name="Lucas S."/>
            <person name="Hammon N."/>
            <person name="Deshpande S."/>
            <person name="Cheng J.F."/>
            <person name="Tapia R."/>
            <person name="Han C."/>
            <person name="Goodwin L."/>
            <person name="Pitluck S."/>
            <person name="Liolios K."/>
            <person name="Pagani I."/>
            <person name="Ivanova N."/>
            <person name="Ovchinikova G."/>
            <person name="Pati A."/>
            <person name="Chen A."/>
            <person name="Palaniappan K."/>
            <person name="Land M."/>
            <person name="Hauser L."/>
            <person name="Jeffries C.D."/>
            <person name="Detter J.C."/>
            <person name="Brambilla E.M."/>
            <person name="Rohde M."/>
            <person name="Spring S."/>
            <person name="Goker M."/>
            <person name="Woyke T."/>
            <person name="Bristow J."/>
            <person name="Eisen J.A."/>
            <person name="Markowitz V."/>
            <person name="Hugenholtz P."/>
            <person name="Kyrpides N.C."/>
            <person name="Klenk H.P."/>
            <person name="Mavromatis K."/>
        </authorList>
    </citation>
    <scope>NUCLEOTIDE SEQUENCE [LARGE SCALE GENOMIC DNA]</scope>
    <source>
        <strain evidence="11">ATCC 700847 / DSM 10411 / MH2</strain>
    </source>
</reference>
<evidence type="ECO:0000256" key="1">
    <source>
        <dbReference type="ARBA" id="ARBA00022475"/>
    </source>
</evidence>
<keyword evidence="1" id="KW-1003">Cell membrane</keyword>
<dbReference type="FunCoup" id="F2LXZ1">
    <property type="interactions" value="303"/>
</dbReference>
<evidence type="ECO:0000256" key="7">
    <source>
        <dbReference type="ARBA" id="ARBA00023136"/>
    </source>
</evidence>
<dbReference type="InParanoid" id="F2LXZ1"/>
<dbReference type="InterPro" id="IPR001173">
    <property type="entry name" value="Glyco_trans_2-like"/>
</dbReference>
<organism evidence="10 11">
    <name type="scientific">Hippea maritima (strain ATCC 700847 / DSM 10411 / MH2)</name>
    <dbReference type="NCBI Taxonomy" id="760142"/>
    <lineage>
        <taxon>Bacteria</taxon>
        <taxon>Pseudomonadati</taxon>
        <taxon>Campylobacterota</taxon>
        <taxon>Desulfurellia</taxon>
        <taxon>Desulfurellales</taxon>
        <taxon>Hippeaceae</taxon>
        <taxon>Hippea</taxon>
    </lineage>
</organism>
<evidence type="ECO:0000256" key="3">
    <source>
        <dbReference type="ARBA" id="ARBA00022679"/>
    </source>
</evidence>
<dbReference type="Pfam" id="PF00535">
    <property type="entry name" value="Glycos_transf_2"/>
    <property type="match status" value="1"/>
</dbReference>
<evidence type="ECO:0000256" key="2">
    <source>
        <dbReference type="ARBA" id="ARBA00022676"/>
    </source>
</evidence>
<protein>
    <submittedName>
        <fullName evidence="10">Glycosyl transferase family 2</fullName>
    </submittedName>
</protein>
<dbReference type="KEGG" id="hmr:Hipma_0279"/>
<evidence type="ECO:0000256" key="5">
    <source>
        <dbReference type="ARBA" id="ARBA00022985"/>
    </source>
</evidence>
<feature type="domain" description="Glycosyltransferase 2-like" evidence="9">
    <location>
        <begin position="3"/>
        <end position="159"/>
    </location>
</feature>
<dbReference type="InterPro" id="IPR029044">
    <property type="entry name" value="Nucleotide-diphossugar_trans"/>
</dbReference>
<dbReference type="OrthoDB" id="9802649at2"/>
<evidence type="ECO:0000313" key="11">
    <source>
        <dbReference type="Proteomes" id="UP000008139"/>
    </source>
</evidence>
<accession>F2LXZ1</accession>
<feature type="transmembrane region" description="Helical" evidence="8">
    <location>
        <begin position="229"/>
        <end position="246"/>
    </location>
</feature>
<dbReference type="GO" id="GO:0099621">
    <property type="term" value="F:undecaprenyl-phosphate 4-deoxy-4-formamido-L-arabinose transferase activity"/>
    <property type="evidence" value="ECO:0007669"/>
    <property type="project" value="TreeGrafter"/>
</dbReference>
<keyword evidence="2" id="KW-0328">Glycosyltransferase</keyword>
<gene>
    <name evidence="10" type="ordered locus">Hipma_0279</name>
</gene>